<proteinExistence type="evidence at transcript level"/>
<reference evidence="2" key="4">
    <citation type="submission" date="2000-07" db="EMBL/GenBank/DDBJ databases">
        <authorList>
            <person name="Adachi J."/>
            <person name="Aizawa K."/>
            <person name="Akahira S."/>
            <person name="Akimura T."/>
            <person name="Arai A."/>
            <person name="Aono H."/>
            <person name="Arakawa T."/>
            <person name="Bono H."/>
            <person name="Carninci P."/>
            <person name="Fukuda S."/>
            <person name="Fukunishi Y."/>
            <person name="Furuno M."/>
            <person name="Hanagaki T."/>
            <person name="Hara A."/>
            <person name="Hayatsu N."/>
            <person name="Hiramoto K."/>
            <person name="Hiraoka T."/>
            <person name="Hori F."/>
            <person name="Imotani K."/>
            <person name="Ishii Y."/>
            <person name="Itoh M."/>
            <person name="Izawa M."/>
            <person name="Kasukawa T."/>
            <person name="Kato H."/>
            <person name="Kawai J."/>
            <person name="Kojima Y."/>
            <person name="Konno H."/>
            <person name="Kouda M."/>
            <person name="Koya S."/>
            <person name="Kurihara C."/>
            <person name="Matsuyama T."/>
            <person name="Miyazaki A."/>
            <person name="Nishi K."/>
            <person name="Nomura K."/>
            <person name="Numazaki R."/>
            <person name="Ohno M."/>
            <person name="Okazaki Y."/>
            <person name="Okido T."/>
            <person name="Owa C."/>
            <person name="Saito H."/>
            <person name="Saito R."/>
            <person name="Sakai C."/>
            <person name="Sakai K."/>
            <person name="Sano H."/>
            <person name="Sasaki D."/>
            <person name="Shibata K."/>
            <person name="Shibata Y."/>
            <person name="Shinagawa A."/>
            <person name="Shiraki T."/>
            <person name="Sogabe Y."/>
            <person name="Suzuki H."/>
            <person name="Tagami M."/>
            <person name="Tagawa A."/>
            <person name="Takahashi F."/>
            <person name="Tanaka T."/>
            <person name="Tejima Y."/>
            <person name="Toya T."/>
            <person name="Yamamura T."/>
            <person name="Yasunishi A."/>
            <person name="Yoshida K."/>
            <person name="Yoshino M."/>
            <person name="Muramatsu M."/>
            <person name="Hayashizaki Y."/>
        </authorList>
    </citation>
    <scope>NUCLEOTIDE SEQUENCE</scope>
    <source>
        <strain evidence="2">C57BL/6J</strain>
        <tissue evidence="2">Kidney</tissue>
    </source>
</reference>
<reference evidence="2" key="5">
    <citation type="journal article" date="2001" name="Nature">
        <title>Functional annotation of a full-length mouse cDNA collection.</title>
        <authorList>
            <consortium name="The RIKEN Genome Exploration Research Group Phase II Team and the FANTOM Consortium"/>
        </authorList>
    </citation>
    <scope>NUCLEOTIDE SEQUENCE</scope>
    <source>
        <strain evidence="2">C57BL/6J</strain>
        <tissue evidence="2">Kidney</tissue>
    </source>
</reference>
<reference evidence="2" key="1">
    <citation type="journal article" date="1999" name="Methods Enzymol.">
        <title>High-efficiency full-length cDNA cloning.</title>
        <authorList>
            <person name="Carninci P."/>
            <person name="Hayashizaki Y."/>
        </authorList>
    </citation>
    <scope>NUCLEOTIDE SEQUENCE</scope>
    <source>
        <strain evidence="2">C57BL/6J</strain>
        <tissue evidence="2">Kidney</tissue>
    </source>
</reference>
<evidence type="ECO:0000256" key="1">
    <source>
        <dbReference type="SAM" id="MobiDB-lite"/>
    </source>
</evidence>
<organism evidence="2">
    <name type="scientific">Mus musculus</name>
    <name type="common">Mouse</name>
    <dbReference type="NCBI Taxonomy" id="10090"/>
    <lineage>
        <taxon>Eukaryota</taxon>
        <taxon>Metazoa</taxon>
        <taxon>Chordata</taxon>
        <taxon>Craniata</taxon>
        <taxon>Vertebrata</taxon>
        <taxon>Euteleostomi</taxon>
        <taxon>Mammalia</taxon>
        <taxon>Eutheria</taxon>
        <taxon>Euarchontoglires</taxon>
        <taxon>Glires</taxon>
        <taxon>Rodentia</taxon>
        <taxon>Myomorpha</taxon>
        <taxon>Muroidea</taxon>
        <taxon>Muridae</taxon>
        <taxon>Murinae</taxon>
        <taxon>Mus</taxon>
        <taxon>Mus</taxon>
    </lineage>
</organism>
<dbReference type="AGR" id="MGI:1915604"/>
<dbReference type="MGI" id="MGI:1915604">
    <property type="gene designation" value="Plekhd1os"/>
</dbReference>
<reference evidence="2" key="6">
    <citation type="journal article" date="2002" name="Nature">
        <title>Analysis of the mouse transcriptome based on functional annotation of 60,770 full-length cDNAs.</title>
        <authorList>
            <consortium name="The FANTOM Consortium and the RIKEN Genome Exploration Research Group Phase I and II Team"/>
        </authorList>
    </citation>
    <scope>NUCLEOTIDE SEQUENCE</scope>
    <source>
        <strain evidence="2">C57BL/6J</strain>
        <tissue evidence="2">Kidney</tissue>
    </source>
</reference>
<dbReference type="OrthoDB" id="10451340at2759"/>
<protein>
    <submittedName>
        <fullName evidence="2">Uncharacterized protein</fullName>
    </submittedName>
</protein>
<dbReference type="EMBL" id="AK002366">
    <property type="protein sequence ID" value="BAB22044.1"/>
    <property type="molecule type" value="mRNA"/>
</dbReference>
<name>Q9DCX6_MOUSE</name>
<feature type="region of interest" description="Disordered" evidence="1">
    <location>
        <begin position="1"/>
        <end position="24"/>
    </location>
</feature>
<reference evidence="2" key="3">
    <citation type="journal article" date="2000" name="Genome Res.">
        <title>RIKEN integrated sequence analysis (RISA) system--384-format sequencing pipeline with 384 multicapillary sequencer.</title>
        <authorList>
            <person name="Shibata K."/>
            <person name="Itoh M."/>
            <person name="Aizawa K."/>
            <person name="Nagaoka S."/>
            <person name="Sasaki N."/>
            <person name="Carninci P."/>
            <person name="Konno H."/>
            <person name="Akiyama J."/>
            <person name="Nishi K."/>
            <person name="Kitsunai T."/>
            <person name="Tashiro H."/>
            <person name="Itoh M."/>
            <person name="Sumi N."/>
            <person name="Ishii Y."/>
            <person name="Nakamura S."/>
            <person name="Hazama M."/>
            <person name="Nishine T."/>
            <person name="Harada A."/>
            <person name="Yamamoto R."/>
            <person name="Matsumoto H."/>
            <person name="Sakaguchi S."/>
            <person name="Ikegami T."/>
            <person name="Kashiwagi K."/>
            <person name="Fujiwake S."/>
            <person name="Inoue K."/>
            <person name="Togawa Y."/>
            <person name="Izawa M."/>
            <person name="Ohara E."/>
            <person name="Watahiki M."/>
            <person name="Yoneda Y."/>
            <person name="Ishikawa T."/>
            <person name="Ozawa K."/>
            <person name="Tanaka T."/>
            <person name="Matsuura S."/>
            <person name="Kawai J."/>
            <person name="Okazaki Y."/>
            <person name="Muramatsu M."/>
            <person name="Inoue Y."/>
            <person name="Kira A."/>
            <person name="Hayashizaki Y."/>
        </authorList>
    </citation>
    <scope>NUCLEOTIDE SEQUENCE</scope>
    <source>
        <strain evidence="2">C57BL/6J</strain>
        <tissue evidence="2">Kidney</tissue>
    </source>
</reference>
<evidence type="ECO:0000313" key="3">
    <source>
        <dbReference type="MGI" id="MGI:1915604"/>
    </source>
</evidence>
<reference evidence="2" key="7">
    <citation type="journal article" date="2005" name="Science">
        <title>The Transcriptional Landscape of the Mammalian Genome.</title>
        <authorList>
            <consortium name="The FANTOM Consortium"/>
            <consortium name="Riken Genome Exploration Research Group and Genome Science Group (Genome Network Project Core Group)"/>
        </authorList>
    </citation>
    <scope>NUCLEOTIDE SEQUENCE</scope>
    <source>
        <strain evidence="2">C57BL/6J</strain>
        <tissue evidence="2">Kidney</tissue>
    </source>
</reference>
<gene>
    <name evidence="3" type="primary">Plekhd1os</name>
    <name evidence="3" type="synonym">0610009B14Rik</name>
</gene>
<accession>Q9DCX6</accession>
<evidence type="ECO:0000313" key="2">
    <source>
        <dbReference type="EMBL" id="BAB22044.1"/>
    </source>
</evidence>
<dbReference type="AlphaFoldDB" id="Q9DCX6"/>
<sequence length="133" mass="14405">MGSIDHRTAPSLQAEGRGGKQEHHMDMEDGCLDWMRRIPHRPCRKACLPRGSSAEATLLPCESAPCLGSLGRFVCSHHQVICCPNYPQVLTPKDASVDVSGGSCTTGLPPSNTNMGFWNPKASLEQQTSQKCL</sequence>
<reference evidence="2" key="8">
    <citation type="journal article" date="2005" name="Science">
        <title>Antisense Transcription in the Mammalian Transcriptome.</title>
        <authorList>
            <consortium name="RIKEN Genome Exploration Research Group and Genome Science Group (Genome Network Project Core Group) and the FANTOM Consortium"/>
        </authorList>
    </citation>
    <scope>NUCLEOTIDE SEQUENCE</scope>
    <source>
        <strain evidence="2">C57BL/6J</strain>
        <tissue evidence="2">Kidney</tissue>
    </source>
</reference>
<reference evidence="2" key="2">
    <citation type="journal article" date="2000" name="Genome Res.">
        <title>Normalization and subtraction of cap-trapper-selected cDNAs to prepare full-length cDNA libraries for rapid discovery of new genes.</title>
        <authorList>
            <person name="Carninci P."/>
            <person name="Shibata Y."/>
            <person name="Hayatsu N."/>
            <person name="Sugahara Y."/>
            <person name="Shibata K."/>
            <person name="Itoh M."/>
            <person name="Konno H."/>
            <person name="Okazaki Y."/>
            <person name="Muramatsu M."/>
            <person name="Hayashizaki Y."/>
        </authorList>
    </citation>
    <scope>NUCLEOTIDE SEQUENCE</scope>
    <source>
        <strain evidence="2">C57BL/6J</strain>
        <tissue evidence="2">Kidney</tissue>
    </source>
</reference>